<dbReference type="Proteomes" id="UP000663834">
    <property type="component" value="Unassembled WGS sequence"/>
</dbReference>
<name>A0A814P8J5_9BILA</name>
<feature type="domain" description="SCP" evidence="1">
    <location>
        <begin position="4"/>
        <end position="58"/>
    </location>
</feature>
<gene>
    <name evidence="2" type="ORF">CJN711_LOCUS7167</name>
    <name evidence="3" type="ORF">KQP761_LOCUS12731</name>
</gene>
<reference evidence="2" key="1">
    <citation type="submission" date="2021-02" db="EMBL/GenBank/DDBJ databases">
        <authorList>
            <person name="Nowell W R."/>
        </authorList>
    </citation>
    <scope>NUCLEOTIDE SEQUENCE</scope>
</reference>
<dbReference type="InterPro" id="IPR035940">
    <property type="entry name" value="CAP_sf"/>
</dbReference>
<dbReference type="GO" id="GO:0005576">
    <property type="term" value="C:extracellular region"/>
    <property type="evidence" value="ECO:0007669"/>
    <property type="project" value="InterPro"/>
</dbReference>
<dbReference type="Pfam" id="PF00188">
    <property type="entry name" value="CAP"/>
    <property type="match status" value="1"/>
</dbReference>
<dbReference type="PRINTS" id="PR00837">
    <property type="entry name" value="V5TPXLIKE"/>
</dbReference>
<evidence type="ECO:0000313" key="4">
    <source>
        <dbReference type="Proteomes" id="UP000663855"/>
    </source>
</evidence>
<dbReference type="OrthoDB" id="337038at2759"/>
<dbReference type="InterPro" id="IPR014044">
    <property type="entry name" value="CAP_dom"/>
</dbReference>
<dbReference type="EMBL" id="CAJNOV010002376">
    <property type="protein sequence ID" value="CAF1101331.1"/>
    <property type="molecule type" value="Genomic_DNA"/>
</dbReference>
<dbReference type="Proteomes" id="UP000663855">
    <property type="component" value="Unassembled WGS sequence"/>
</dbReference>
<dbReference type="InterPro" id="IPR001283">
    <property type="entry name" value="CRISP-related"/>
</dbReference>
<evidence type="ECO:0000313" key="3">
    <source>
        <dbReference type="EMBL" id="CAF1464948.1"/>
    </source>
</evidence>
<evidence type="ECO:0000259" key="1">
    <source>
        <dbReference type="Pfam" id="PF00188"/>
    </source>
</evidence>
<evidence type="ECO:0000313" key="2">
    <source>
        <dbReference type="EMBL" id="CAF1101331.1"/>
    </source>
</evidence>
<feature type="non-terminal residue" evidence="2">
    <location>
        <position position="1"/>
    </location>
</feature>
<dbReference type="EMBL" id="CAJNOW010005812">
    <property type="protein sequence ID" value="CAF1464948.1"/>
    <property type="molecule type" value="Genomic_DNA"/>
</dbReference>
<protein>
    <recommendedName>
        <fullName evidence="1">SCP domain-containing protein</fullName>
    </recommendedName>
</protein>
<proteinExistence type="predicted"/>
<dbReference type="PROSITE" id="PS01009">
    <property type="entry name" value="CRISP_1"/>
    <property type="match status" value="1"/>
</dbReference>
<dbReference type="Gene3D" id="3.40.33.10">
    <property type="entry name" value="CAP"/>
    <property type="match status" value="1"/>
</dbReference>
<dbReference type="SUPFAM" id="SSF55797">
    <property type="entry name" value="PR-1-like"/>
    <property type="match status" value="1"/>
</dbReference>
<accession>A0A814P8J5</accession>
<comment type="caution">
    <text evidence="2">The sequence shown here is derived from an EMBL/GenBank/DDBJ whole genome shotgun (WGS) entry which is preliminary data.</text>
</comment>
<dbReference type="PANTHER" id="PTHR10334">
    <property type="entry name" value="CYSTEINE-RICH SECRETORY PROTEIN-RELATED"/>
    <property type="match status" value="1"/>
</dbReference>
<dbReference type="InterPro" id="IPR018244">
    <property type="entry name" value="Allrgn_V5/Tpx1_CS"/>
</dbReference>
<organism evidence="2 4">
    <name type="scientific">Rotaria magnacalcarata</name>
    <dbReference type="NCBI Taxonomy" id="392030"/>
    <lineage>
        <taxon>Eukaryota</taxon>
        <taxon>Metazoa</taxon>
        <taxon>Spiralia</taxon>
        <taxon>Gnathifera</taxon>
        <taxon>Rotifera</taxon>
        <taxon>Eurotatoria</taxon>
        <taxon>Bdelloidea</taxon>
        <taxon>Philodinida</taxon>
        <taxon>Philodinidae</taxon>
        <taxon>Rotaria</taxon>
    </lineage>
</organism>
<sequence>STLATSWYNEISSYNYSSPDFSSSTGHFTQVIWKISIQLGIGIGLSSDSTTATVVGNYYPARNVIGSFSDNVLELCSSTIGGD</sequence>
<dbReference type="AlphaFoldDB" id="A0A814P8J5"/>